<evidence type="ECO:0008006" key="5">
    <source>
        <dbReference type="Google" id="ProtNLM"/>
    </source>
</evidence>
<reference evidence="3 4" key="1">
    <citation type="submission" date="2019-06" db="EMBL/GenBank/DDBJ databases">
        <title>Whole genome shotgun sequence of Streptomyces cacaoi subsp. cacaoi NBRC 12748.</title>
        <authorList>
            <person name="Hosoyama A."/>
            <person name="Uohara A."/>
            <person name="Ohji S."/>
            <person name="Ichikawa N."/>
        </authorList>
    </citation>
    <scope>NUCLEOTIDE SEQUENCE [LARGE SCALE GENOMIC DNA]</scope>
    <source>
        <strain evidence="3 4">NBRC 12748</strain>
    </source>
</reference>
<keyword evidence="4" id="KW-1185">Reference proteome</keyword>
<accession>A0A4Y3QVQ9</accession>
<evidence type="ECO:0000313" key="4">
    <source>
        <dbReference type="Proteomes" id="UP000319210"/>
    </source>
</evidence>
<evidence type="ECO:0000256" key="2">
    <source>
        <dbReference type="SAM" id="MobiDB-lite"/>
    </source>
</evidence>
<dbReference type="SUPFAM" id="SSF144052">
    <property type="entry name" value="Thermophilic metalloprotease-like"/>
    <property type="match status" value="1"/>
</dbReference>
<dbReference type="PANTHER" id="PTHR34448">
    <property type="entry name" value="AMINOPEPTIDASE"/>
    <property type="match status" value="1"/>
</dbReference>
<dbReference type="GO" id="GO:0046872">
    <property type="term" value="F:metal ion binding"/>
    <property type="evidence" value="ECO:0007669"/>
    <property type="project" value="UniProtKB-KW"/>
</dbReference>
<comment type="caution">
    <text evidence="3">The sequence shown here is derived from an EMBL/GenBank/DDBJ whole genome shotgun (WGS) entry which is preliminary data.</text>
</comment>
<name>A0A4Y3QVQ9_STRCI</name>
<feature type="region of interest" description="Disordered" evidence="2">
    <location>
        <begin position="164"/>
        <end position="186"/>
    </location>
</feature>
<dbReference type="Proteomes" id="UP000319210">
    <property type="component" value="Unassembled WGS sequence"/>
</dbReference>
<gene>
    <name evidence="3" type="ORF">SCA03_20470</name>
</gene>
<evidence type="ECO:0000256" key="1">
    <source>
        <dbReference type="ARBA" id="ARBA00022723"/>
    </source>
</evidence>
<dbReference type="RefSeq" id="WP_030882783.1">
    <property type="nucleotide sequence ID" value="NZ_BJMM01000007.1"/>
</dbReference>
<proteinExistence type="predicted"/>
<organism evidence="3 4">
    <name type="scientific">Streptomyces cacaoi</name>
    <dbReference type="NCBI Taxonomy" id="1898"/>
    <lineage>
        <taxon>Bacteria</taxon>
        <taxon>Bacillati</taxon>
        <taxon>Actinomycetota</taxon>
        <taxon>Actinomycetes</taxon>
        <taxon>Kitasatosporales</taxon>
        <taxon>Streptomycetaceae</taxon>
        <taxon>Streptomyces</taxon>
    </lineage>
</organism>
<sequence length="358" mass="38791">MEMHSRLEPRGEYLGFELAVAARKLVEQVMLVKPGEHVVLTGDTSSDRRVVDATAQAVAAAGGHPVVVWYETLPGSSMEPPRPVAGAIADADVWIEFAVSYVMHSEAFRTAMANGCRYTNLTAMDVHMLVATVGRPDFAGVMRLGNALVRLLEQADEVRITSRNGTDITGRNGDRPINLRGKPAERPGETVMLSGQISWNPLEETQQGTLVFDGALWPPDQLGLLRSPVRCTIEDGVVTAIDGADSSGQEAEIFRSWMESFDDPNMFRVAHWSLGFNPGVPAPTGRIVEDERVFGCVELGIGTKGAWIGGEPWVAAAHTDGSILGPSIYLDGEAIEIDGRYVHPELVQICKELEVPGY</sequence>
<dbReference type="InterPro" id="IPR058739">
    <property type="entry name" value="NicX"/>
</dbReference>
<dbReference type="EMBL" id="BJMM01000007">
    <property type="protein sequence ID" value="GEB49496.1"/>
    <property type="molecule type" value="Genomic_DNA"/>
</dbReference>
<dbReference type="InterPro" id="IPR052170">
    <property type="entry name" value="M29_Exopeptidase"/>
</dbReference>
<dbReference type="AlphaFoldDB" id="A0A4Y3QVQ9"/>
<evidence type="ECO:0000313" key="3">
    <source>
        <dbReference type="EMBL" id="GEB49496.1"/>
    </source>
</evidence>
<dbReference type="OrthoDB" id="9803993at2"/>
<dbReference type="Pfam" id="PF26233">
    <property type="entry name" value="NicX"/>
    <property type="match status" value="1"/>
</dbReference>
<keyword evidence="1" id="KW-0479">Metal-binding</keyword>
<protein>
    <recommendedName>
        <fullName evidence="5">Aminopeptidase</fullName>
    </recommendedName>
</protein>
<dbReference type="PANTHER" id="PTHR34448:SF1">
    <property type="entry name" value="BLL6088 PROTEIN"/>
    <property type="match status" value="1"/>
</dbReference>